<dbReference type="EMBL" id="JAPHNI010000053">
    <property type="protein sequence ID" value="KAJ8117435.1"/>
    <property type="molecule type" value="Genomic_DNA"/>
</dbReference>
<protein>
    <submittedName>
        <fullName evidence="1">Uncharacterized protein</fullName>
    </submittedName>
</protein>
<organism evidence="1 2">
    <name type="scientific">Boeremia exigua</name>
    <dbReference type="NCBI Taxonomy" id="749465"/>
    <lineage>
        <taxon>Eukaryota</taxon>
        <taxon>Fungi</taxon>
        <taxon>Dikarya</taxon>
        <taxon>Ascomycota</taxon>
        <taxon>Pezizomycotina</taxon>
        <taxon>Dothideomycetes</taxon>
        <taxon>Pleosporomycetidae</taxon>
        <taxon>Pleosporales</taxon>
        <taxon>Pleosporineae</taxon>
        <taxon>Didymellaceae</taxon>
        <taxon>Boeremia</taxon>
    </lineage>
</organism>
<evidence type="ECO:0000313" key="1">
    <source>
        <dbReference type="EMBL" id="KAJ8117435.1"/>
    </source>
</evidence>
<accession>A0ACC2IQE8</accession>
<comment type="caution">
    <text evidence="1">The sequence shown here is derived from an EMBL/GenBank/DDBJ whole genome shotgun (WGS) entry which is preliminary data.</text>
</comment>
<name>A0ACC2IQE8_9PLEO</name>
<proteinExistence type="predicted"/>
<evidence type="ECO:0000313" key="2">
    <source>
        <dbReference type="Proteomes" id="UP001153331"/>
    </source>
</evidence>
<reference evidence="1" key="1">
    <citation type="submission" date="2022-11" db="EMBL/GenBank/DDBJ databases">
        <title>Genome Sequence of Boeremia exigua.</title>
        <authorList>
            <person name="Buettner E."/>
        </authorList>
    </citation>
    <scope>NUCLEOTIDE SEQUENCE</scope>
    <source>
        <strain evidence="1">CU02</strain>
    </source>
</reference>
<gene>
    <name evidence="1" type="ORF">OPT61_g1376</name>
</gene>
<keyword evidence="2" id="KW-1185">Reference proteome</keyword>
<sequence length="172" mass="18885">MKFTQSLIVAAATLNLAIGAPIQQDKSRAIVAKEAVKRAVANNPYIAHDVSAGPNLTDGASTPRRLRSLIKMLKRTNVIDNVKRYKYVDTPAGLSRRGSAEDLDKRYKYVDTPAGLSRRGSAEDLDKRYKYVDTPAGLSRRGSAEDLDKRYKYVDTPAGLSRAVSAEDLTKV</sequence>
<dbReference type="Proteomes" id="UP001153331">
    <property type="component" value="Unassembled WGS sequence"/>
</dbReference>